<dbReference type="InterPro" id="IPR043876">
    <property type="entry name" value="DUF5856"/>
</dbReference>
<dbReference type="EMBL" id="MN740136">
    <property type="protein sequence ID" value="QHT89124.1"/>
    <property type="molecule type" value="Genomic_DNA"/>
</dbReference>
<evidence type="ECO:0000313" key="1">
    <source>
        <dbReference type="EMBL" id="QHT89124.1"/>
    </source>
</evidence>
<sequence length="119" mass="13975">MNLNLNLTSILLHSRTQAHIYHFRTKNFAEHKALEAYYTGIVPLLDSFTEAYQGKYGLISGYKNYPLSQDPKTAVKYFENLIKVIQKVRIPPDDQYLQNILESIYELIYKTLYLLKNLK</sequence>
<reference evidence="1" key="1">
    <citation type="journal article" date="2020" name="Nature">
        <title>Giant virus diversity and host interactions through global metagenomics.</title>
        <authorList>
            <person name="Schulz F."/>
            <person name="Roux S."/>
            <person name="Paez-Espino D."/>
            <person name="Jungbluth S."/>
            <person name="Walsh D.A."/>
            <person name="Denef V.J."/>
            <person name="McMahon K.D."/>
            <person name="Konstantinidis K.T."/>
            <person name="Eloe-Fadrosh E.A."/>
            <person name="Kyrpides N.C."/>
            <person name="Woyke T."/>
        </authorList>
    </citation>
    <scope>NUCLEOTIDE SEQUENCE</scope>
    <source>
        <strain evidence="1">GVMAG-M-3300023184-53</strain>
    </source>
</reference>
<dbReference type="AlphaFoldDB" id="A0A6C0I863"/>
<protein>
    <submittedName>
        <fullName evidence="1">Uncharacterized protein</fullName>
    </submittedName>
</protein>
<organism evidence="1">
    <name type="scientific">viral metagenome</name>
    <dbReference type="NCBI Taxonomy" id="1070528"/>
    <lineage>
        <taxon>unclassified sequences</taxon>
        <taxon>metagenomes</taxon>
        <taxon>organismal metagenomes</taxon>
    </lineage>
</organism>
<accession>A0A6C0I863</accession>
<proteinExistence type="predicted"/>
<dbReference type="Pfam" id="PF19174">
    <property type="entry name" value="DUF5856"/>
    <property type="match status" value="1"/>
</dbReference>
<name>A0A6C0I863_9ZZZZ</name>